<comment type="caution">
    <text evidence="2">The sequence shown here is derived from an EMBL/GenBank/DDBJ whole genome shotgun (WGS) entry which is preliminary data.</text>
</comment>
<name>A0A2B4R9I5_STYPI</name>
<gene>
    <name evidence="2" type="ORF">AWC38_SpisGene22442</name>
</gene>
<feature type="region of interest" description="Disordered" evidence="1">
    <location>
        <begin position="109"/>
        <end position="139"/>
    </location>
</feature>
<reference evidence="3" key="1">
    <citation type="journal article" date="2017" name="bioRxiv">
        <title>Comparative analysis of the genomes of Stylophora pistillata and Acropora digitifera provides evidence for extensive differences between species of corals.</title>
        <authorList>
            <person name="Voolstra C.R."/>
            <person name="Li Y."/>
            <person name="Liew Y.J."/>
            <person name="Baumgarten S."/>
            <person name="Zoccola D."/>
            <person name="Flot J.-F."/>
            <person name="Tambutte S."/>
            <person name="Allemand D."/>
            <person name="Aranda M."/>
        </authorList>
    </citation>
    <scope>NUCLEOTIDE SEQUENCE [LARGE SCALE GENOMIC DNA]</scope>
</reference>
<keyword evidence="3" id="KW-1185">Reference proteome</keyword>
<sequence length="139" mass="15620">MNSAKNELRAFADEQKMSFLKRIRRGAENCTTGSAESNSNATVVGGLGIVFHEIEDTGRYQGTVTWKPLQNVNGNWTGYKILTLYRPLDSPSNCCNIFECDVVDKNTRRSAENRKNAHFSSPLERPMETSWRNTVTPSS</sequence>
<organism evidence="2 3">
    <name type="scientific">Stylophora pistillata</name>
    <name type="common">Smooth cauliflower coral</name>
    <dbReference type="NCBI Taxonomy" id="50429"/>
    <lineage>
        <taxon>Eukaryota</taxon>
        <taxon>Metazoa</taxon>
        <taxon>Cnidaria</taxon>
        <taxon>Anthozoa</taxon>
        <taxon>Hexacorallia</taxon>
        <taxon>Scleractinia</taxon>
        <taxon>Astrocoeniina</taxon>
        <taxon>Pocilloporidae</taxon>
        <taxon>Stylophora</taxon>
    </lineage>
</organism>
<evidence type="ECO:0000313" key="2">
    <source>
        <dbReference type="EMBL" id="PFX13469.1"/>
    </source>
</evidence>
<accession>A0A2B4R9I5</accession>
<dbReference type="AlphaFoldDB" id="A0A2B4R9I5"/>
<evidence type="ECO:0000313" key="3">
    <source>
        <dbReference type="Proteomes" id="UP000225706"/>
    </source>
</evidence>
<proteinExistence type="predicted"/>
<feature type="compositionally biased region" description="Polar residues" evidence="1">
    <location>
        <begin position="130"/>
        <end position="139"/>
    </location>
</feature>
<dbReference type="Proteomes" id="UP000225706">
    <property type="component" value="Unassembled WGS sequence"/>
</dbReference>
<protein>
    <submittedName>
        <fullName evidence="2">Uncharacterized protein</fullName>
    </submittedName>
</protein>
<dbReference type="OrthoDB" id="10461722at2759"/>
<evidence type="ECO:0000256" key="1">
    <source>
        <dbReference type="SAM" id="MobiDB-lite"/>
    </source>
</evidence>
<dbReference type="EMBL" id="LSMT01000970">
    <property type="protein sequence ID" value="PFX13469.1"/>
    <property type="molecule type" value="Genomic_DNA"/>
</dbReference>